<comment type="caution">
    <text evidence="3">The sequence shown here is derived from an EMBL/GenBank/DDBJ whole genome shotgun (WGS) entry which is preliminary data.</text>
</comment>
<dbReference type="SUPFAM" id="SSF55729">
    <property type="entry name" value="Acyl-CoA N-acyltransferases (Nat)"/>
    <property type="match status" value="1"/>
</dbReference>
<dbReference type="PATRIC" id="fig|54915.3.peg.5522"/>
<reference evidence="3" key="2">
    <citation type="submission" date="2015-07" db="EMBL/GenBank/DDBJ databases">
        <title>MeaNS - Measles Nucleotide Surveillance Program.</title>
        <authorList>
            <person name="Tran T."/>
            <person name="Druce J."/>
        </authorList>
    </citation>
    <scope>NUCLEOTIDE SEQUENCE</scope>
    <source>
        <strain evidence="3">DSM 9887</strain>
    </source>
</reference>
<dbReference type="CDD" id="cd04301">
    <property type="entry name" value="NAT_SF"/>
    <property type="match status" value="1"/>
</dbReference>
<evidence type="ECO:0000313" key="3">
    <source>
        <dbReference type="EMBL" id="KNB74456.1"/>
    </source>
</evidence>
<proteinExistence type="predicted"/>
<dbReference type="InterPro" id="IPR000182">
    <property type="entry name" value="GNAT_dom"/>
</dbReference>
<dbReference type="RefSeq" id="WP_049736700.1">
    <property type="nucleotide sequence ID" value="NZ_BJON01000006.1"/>
</dbReference>
<reference evidence="4" key="1">
    <citation type="submission" date="2015-07" db="EMBL/GenBank/DDBJ databases">
        <title>Genome sequencing project for genomic taxonomy and phylogenomics of Bacillus-like bacteria.</title>
        <authorList>
            <person name="Liu B."/>
            <person name="Wang J."/>
            <person name="Zhu Y."/>
            <person name="Liu G."/>
            <person name="Chen Q."/>
            <person name="Chen Z."/>
            <person name="Lan J."/>
            <person name="Che J."/>
            <person name="Ge C."/>
            <person name="Shi H."/>
            <person name="Pan Z."/>
            <person name="Liu X."/>
        </authorList>
    </citation>
    <scope>NUCLEOTIDE SEQUENCE [LARGE SCALE GENOMIC DNA]</scope>
    <source>
        <strain evidence="4">DSM 9887</strain>
    </source>
</reference>
<feature type="domain" description="N-acetyltransferase" evidence="1">
    <location>
        <begin position="1"/>
        <end position="149"/>
    </location>
</feature>
<name>A0A0K9Z0L0_9BACL</name>
<dbReference type="Pfam" id="PF13673">
    <property type="entry name" value="Acetyltransf_10"/>
    <property type="match status" value="1"/>
</dbReference>
<dbReference type="Proteomes" id="UP000036834">
    <property type="component" value="Unassembled WGS sequence"/>
</dbReference>
<accession>A0A0K9Z0L0</accession>
<dbReference type="GO" id="GO:0016747">
    <property type="term" value="F:acyltransferase activity, transferring groups other than amino-acyl groups"/>
    <property type="evidence" value="ECO:0007669"/>
    <property type="project" value="InterPro"/>
</dbReference>
<evidence type="ECO:0000259" key="1">
    <source>
        <dbReference type="PROSITE" id="PS51186"/>
    </source>
</evidence>
<gene>
    <name evidence="3" type="ORF">ADS79_01835</name>
    <name evidence="2" type="ORF">BRE01_16280</name>
</gene>
<evidence type="ECO:0000313" key="4">
    <source>
        <dbReference type="Proteomes" id="UP000036834"/>
    </source>
</evidence>
<dbReference type="Proteomes" id="UP000319578">
    <property type="component" value="Unassembled WGS sequence"/>
</dbReference>
<dbReference type="InterPro" id="IPR016181">
    <property type="entry name" value="Acyl_CoA_acyltransferase"/>
</dbReference>
<dbReference type="STRING" id="54915.ADS79_01835"/>
<dbReference type="Gene3D" id="3.40.630.30">
    <property type="match status" value="1"/>
</dbReference>
<dbReference type="EMBL" id="BJON01000006">
    <property type="protein sequence ID" value="GED67926.1"/>
    <property type="molecule type" value="Genomic_DNA"/>
</dbReference>
<reference evidence="2 5" key="3">
    <citation type="submission" date="2019-06" db="EMBL/GenBank/DDBJ databases">
        <title>Whole genome shotgun sequence of Brevibacillus reuszeri NBRC 15719.</title>
        <authorList>
            <person name="Hosoyama A."/>
            <person name="Uohara A."/>
            <person name="Ohji S."/>
            <person name="Ichikawa N."/>
        </authorList>
    </citation>
    <scope>NUCLEOTIDE SEQUENCE [LARGE SCALE GENOMIC DNA]</scope>
    <source>
        <strain evidence="2 5">NBRC 15719</strain>
    </source>
</reference>
<protein>
    <submittedName>
        <fullName evidence="3">N-acetylglutamate synthase</fullName>
    </submittedName>
    <submittedName>
        <fullName evidence="2">N-acetyltransferase</fullName>
    </submittedName>
</protein>
<dbReference type="PROSITE" id="PS51186">
    <property type="entry name" value="GNAT"/>
    <property type="match status" value="1"/>
</dbReference>
<dbReference type="AlphaFoldDB" id="A0A0K9Z0L0"/>
<evidence type="ECO:0000313" key="5">
    <source>
        <dbReference type="Proteomes" id="UP000319578"/>
    </source>
</evidence>
<keyword evidence="5" id="KW-1185">Reference proteome</keyword>
<dbReference type="EMBL" id="LGIQ01000002">
    <property type="protein sequence ID" value="KNB74456.1"/>
    <property type="molecule type" value="Genomic_DNA"/>
</dbReference>
<evidence type="ECO:0000313" key="2">
    <source>
        <dbReference type="EMBL" id="GED67926.1"/>
    </source>
</evidence>
<sequence length="151" mass="17387">MKIRKATIHEADLVSDLCFRSKAHWGYSEEFMEACRDDLTITANYIETSLVYVIEEDGGIKGFMGLERREDHILLGYLFIDPNAIGKGYGKAMWEHMTQVVKSLNMRTVLIHSDPYAEEFYLARGAVRIGEIESTVIPDRKLPLLRFERRG</sequence>
<organism evidence="3 4">
    <name type="scientific">Brevibacillus reuszeri</name>
    <dbReference type="NCBI Taxonomy" id="54915"/>
    <lineage>
        <taxon>Bacteria</taxon>
        <taxon>Bacillati</taxon>
        <taxon>Bacillota</taxon>
        <taxon>Bacilli</taxon>
        <taxon>Bacillales</taxon>
        <taxon>Paenibacillaceae</taxon>
        <taxon>Brevibacillus</taxon>
    </lineage>
</organism>